<keyword evidence="9 11" id="KW-0472">Membrane</keyword>
<evidence type="ECO:0000256" key="10">
    <source>
        <dbReference type="SAM" id="Coils"/>
    </source>
</evidence>
<dbReference type="EMBL" id="AC183542">
    <property type="status" value="NOT_ANNOTATED_CDS"/>
    <property type="molecule type" value="Genomic_DNA"/>
</dbReference>
<feature type="domain" description="CASP C-terminal" evidence="12">
    <location>
        <begin position="378"/>
        <end position="594"/>
    </location>
</feature>
<evidence type="ECO:0000256" key="9">
    <source>
        <dbReference type="ARBA" id="ARBA00023136"/>
    </source>
</evidence>
<dbReference type="VGNC" id="VGNC:13642">
    <property type="gene designation" value="CUX1"/>
</dbReference>
<dbReference type="EMBL" id="AC148297">
    <property type="status" value="NOT_ANNOTATED_CDS"/>
    <property type="molecule type" value="Genomic_DNA"/>
</dbReference>
<dbReference type="AlphaFoldDB" id="A0A2I3TTW5"/>
<evidence type="ECO:0000256" key="1">
    <source>
        <dbReference type="ARBA" id="ARBA00004409"/>
    </source>
</evidence>
<feature type="transmembrane region" description="Helical" evidence="11">
    <location>
        <begin position="570"/>
        <end position="591"/>
    </location>
</feature>
<sequence length="632" mass="72024">MAANVGSMFQYWKRFDLQQLQRELDATATVLANRQDESEQSRKRLIEQSREFKKNTPEDLRKQVAPLLKSFQGEIDALSKRSKEAEAAFLNVYKRLIDVPEVTIKALKEKIREYEQTLKNQAETIALEKEQKLQNDFAEKERKLQETQMSTTSKLEEAEHKVQSLQTALEKTRTELFDLKTKYDEETTAKADEIEMIMTDLERANQRAEVAQREAETLREQLSSANHSLQLASQIQKAPDVEQAIEVLTRSSLEVELAAKEREIAQLVEDVQRLQASLTKLRENSASQISQLEQQLSAKNSTLKQLEEKLKGQADYEEVKKELNILKSMEFAPSEGAGTQDAAKPLEVLLLEKNRSLQSENAALRISNSDLSGRCAELQVRITEAVATATEQRELIARLEQDLSIIQSIQRPDAEGAAEHRLEKIPEPIKEATALFYGPAAPASGALPEGQVDSLLSIISSQRERFRARNQELEAENRLAQHTLQALQSELDSLRADNIKLFEKIKFLQSYPGRGSGSDDTELRYSSQYEERLDPFSSFSKRERQRKYLSLSPWDKATLSMGRLVLSNKMARTIGFFYTLFLHCLVFLVLYKLAWSESMERDCATFCAKKFADHLHKFHENDNGAAAGDLWQ</sequence>
<dbReference type="InterPro" id="IPR012955">
    <property type="entry name" value="CASP_C"/>
</dbReference>
<dbReference type="Ensembl" id="ENSPTRT00000107236.1">
    <property type="protein sequence ID" value="ENSPTRP00000092674.1"/>
    <property type="gene ID" value="ENSPTRG00000019531.7"/>
</dbReference>
<keyword evidence="4" id="KW-0813">Transport</keyword>
<feature type="domain" description="Cux N-terminal" evidence="13">
    <location>
        <begin position="3"/>
        <end position="101"/>
    </location>
</feature>
<dbReference type="GO" id="GO:0000139">
    <property type="term" value="C:Golgi membrane"/>
    <property type="evidence" value="ECO:0007669"/>
    <property type="project" value="UniProtKB-SubCell"/>
</dbReference>
<evidence type="ECO:0000256" key="8">
    <source>
        <dbReference type="ARBA" id="ARBA00023054"/>
    </source>
</evidence>
<evidence type="ECO:0000256" key="3">
    <source>
        <dbReference type="ARBA" id="ARBA00018691"/>
    </source>
</evidence>
<reference evidence="14 15" key="1">
    <citation type="journal article" date="2005" name="Nature">
        <title>Initial sequence of the chimpanzee genome and comparison with the human genome.</title>
        <authorList>
            <consortium name="Chimpanzee sequencing and analysis consortium"/>
        </authorList>
    </citation>
    <scope>NUCLEOTIDE SEQUENCE [LARGE SCALE GENOMIC DNA]</scope>
</reference>
<evidence type="ECO:0000259" key="12">
    <source>
        <dbReference type="Pfam" id="PF08172"/>
    </source>
</evidence>
<evidence type="ECO:0000313" key="15">
    <source>
        <dbReference type="Proteomes" id="UP000002277"/>
    </source>
</evidence>
<proteinExistence type="inferred from homology"/>
<keyword evidence="15" id="KW-1185">Reference proteome</keyword>
<accession>A0A2I3TTW5</accession>
<organism evidence="14 15">
    <name type="scientific">Pan troglodytes</name>
    <name type="common">Chimpanzee</name>
    <dbReference type="NCBI Taxonomy" id="9598"/>
    <lineage>
        <taxon>Eukaryota</taxon>
        <taxon>Metazoa</taxon>
        <taxon>Chordata</taxon>
        <taxon>Craniata</taxon>
        <taxon>Vertebrata</taxon>
        <taxon>Euteleostomi</taxon>
        <taxon>Mammalia</taxon>
        <taxon>Eutheria</taxon>
        <taxon>Euarchontoglires</taxon>
        <taxon>Primates</taxon>
        <taxon>Haplorrhini</taxon>
        <taxon>Catarrhini</taxon>
        <taxon>Hominidae</taxon>
        <taxon>Pan</taxon>
    </lineage>
</organism>
<dbReference type="PANTHER" id="PTHR14043">
    <property type="entry name" value="CCAAT DISPLACEMENT PROTEIN-RELATED"/>
    <property type="match status" value="1"/>
</dbReference>
<protein>
    <recommendedName>
        <fullName evidence="3">Protein CASP</fullName>
    </recommendedName>
</protein>
<dbReference type="Proteomes" id="UP000002277">
    <property type="component" value="Chromosome 7"/>
</dbReference>
<evidence type="ECO:0000256" key="5">
    <source>
        <dbReference type="ARBA" id="ARBA00022692"/>
    </source>
</evidence>
<name>A0A2I3TTW5_PANTR</name>
<evidence type="ECO:0000256" key="2">
    <source>
        <dbReference type="ARBA" id="ARBA00006415"/>
    </source>
</evidence>
<evidence type="ECO:0000256" key="11">
    <source>
        <dbReference type="SAM" id="Phobius"/>
    </source>
</evidence>
<dbReference type="Pfam" id="PF08172">
    <property type="entry name" value="CASP_C"/>
    <property type="match status" value="1"/>
</dbReference>
<dbReference type="GO" id="GO:0006891">
    <property type="term" value="P:intra-Golgi vesicle-mediated transport"/>
    <property type="evidence" value="ECO:0007669"/>
    <property type="project" value="InterPro"/>
</dbReference>
<feature type="coiled-coil region" evidence="10">
    <location>
        <begin position="68"/>
        <end position="309"/>
    </location>
</feature>
<evidence type="ECO:0000313" key="14">
    <source>
        <dbReference type="Ensembl" id="ENSPTRP00000092674.1"/>
    </source>
</evidence>
<gene>
    <name evidence="14 16" type="primary">CUX1</name>
</gene>
<reference evidence="14" key="3">
    <citation type="submission" date="2025-09" db="UniProtKB">
        <authorList>
            <consortium name="Ensembl"/>
        </authorList>
    </citation>
    <scope>IDENTIFICATION</scope>
</reference>
<evidence type="ECO:0000259" key="13">
    <source>
        <dbReference type="Pfam" id="PF25398"/>
    </source>
</evidence>
<feature type="coiled-coil region" evidence="10">
    <location>
        <begin position="456"/>
        <end position="504"/>
    </location>
</feature>
<dbReference type="Pfam" id="PF25398">
    <property type="entry name" value="CUX1_N"/>
    <property type="match status" value="1"/>
</dbReference>
<evidence type="ECO:0000256" key="4">
    <source>
        <dbReference type="ARBA" id="ARBA00022448"/>
    </source>
</evidence>
<keyword evidence="7" id="KW-0333">Golgi apparatus</keyword>
<keyword evidence="6 11" id="KW-1133">Transmembrane helix</keyword>
<comment type="subcellular location">
    <subcellularLocation>
        <location evidence="1">Golgi apparatus membrane</location>
        <topology evidence="1">Single-pass type IV membrane protein</topology>
    </subcellularLocation>
</comment>
<dbReference type="InterPro" id="IPR057476">
    <property type="entry name" value="Cux_N"/>
</dbReference>
<dbReference type="GeneTree" id="ENSGT00940000159751"/>
<dbReference type="EMBL" id="AACZ04062568">
    <property type="status" value="NOT_ANNOTATED_CDS"/>
    <property type="molecule type" value="Genomic_DNA"/>
</dbReference>
<reference evidence="14" key="2">
    <citation type="submission" date="2025-08" db="UniProtKB">
        <authorList>
            <consortium name="Ensembl"/>
        </authorList>
    </citation>
    <scope>IDENTIFICATION</scope>
</reference>
<comment type="similarity">
    <text evidence="2">Belongs to the CASP family.</text>
</comment>
<dbReference type="Bgee" id="ENSPTRG00000019531">
    <property type="expression patterns" value="Expressed in adult mammalian kidney and 21 other cell types or tissues"/>
</dbReference>
<dbReference type="EMBL" id="AC198616">
    <property type="status" value="NOT_ANNOTATED_CDS"/>
    <property type="molecule type" value="Genomic_DNA"/>
</dbReference>
<keyword evidence="5 11" id="KW-0812">Transmembrane</keyword>
<evidence type="ECO:0000313" key="16">
    <source>
        <dbReference type="VGNC" id="VGNC:13642"/>
    </source>
</evidence>
<dbReference type="EMBL" id="AACZ04062571">
    <property type="status" value="NOT_ANNOTATED_CDS"/>
    <property type="molecule type" value="Genomic_DNA"/>
</dbReference>
<dbReference type="SMR" id="A0A2I3TTW5"/>
<dbReference type="PANTHER" id="PTHR14043:SF15">
    <property type="entry name" value="PROTEIN CASP"/>
    <property type="match status" value="1"/>
</dbReference>
<evidence type="ECO:0000256" key="7">
    <source>
        <dbReference type="ARBA" id="ARBA00023034"/>
    </source>
</evidence>
<evidence type="ECO:0000256" key="6">
    <source>
        <dbReference type="ARBA" id="ARBA00022989"/>
    </source>
</evidence>
<keyword evidence="8 10" id="KW-0175">Coiled coil</keyword>